<dbReference type="GO" id="GO:0004842">
    <property type="term" value="F:ubiquitin-protein transferase activity"/>
    <property type="evidence" value="ECO:0007669"/>
    <property type="project" value="TreeGrafter"/>
</dbReference>
<name>A0A136J8D7_9PEZI</name>
<organism evidence="4 5">
    <name type="scientific">Microdochium bolleyi</name>
    <dbReference type="NCBI Taxonomy" id="196109"/>
    <lineage>
        <taxon>Eukaryota</taxon>
        <taxon>Fungi</taxon>
        <taxon>Dikarya</taxon>
        <taxon>Ascomycota</taxon>
        <taxon>Pezizomycotina</taxon>
        <taxon>Sordariomycetes</taxon>
        <taxon>Xylariomycetidae</taxon>
        <taxon>Xylariales</taxon>
        <taxon>Microdochiaceae</taxon>
        <taxon>Microdochium</taxon>
    </lineage>
</organism>
<keyword evidence="1" id="KW-0677">Repeat</keyword>
<dbReference type="AlphaFoldDB" id="A0A136J8D7"/>
<evidence type="ECO:0000313" key="4">
    <source>
        <dbReference type="EMBL" id="KXJ93425.1"/>
    </source>
</evidence>
<evidence type="ECO:0000313" key="5">
    <source>
        <dbReference type="Proteomes" id="UP000070501"/>
    </source>
</evidence>
<dbReference type="GO" id="GO:0085020">
    <property type="term" value="P:protein K6-linked ubiquitination"/>
    <property type="evidence" value="ECO:0007669"/>
    <property type="project" value="TreeGrafter"/>
</dbReference>
<dbReference type="EMBL" id="KQ964248">
    <property type="protein sequence ID" value="KXJ93425.1"/>
    <property type="molecule type" value="Genomic_DNA"/>
</dbReference>
<dbReference type="Pfam" id="PF12796">
    <property type="entry name" value="Ank_2"/>
    <property type="match status" value="1"/>
</dbReference>
<dbReference type="InterPro" id="IPR036770">
    <property type="entry name" value="Ankyrin_rpt-contain_sf"/>
</dbReference>
<gene>
    <name evidence="4" type="ORF">Micbo1qcDRAFT_203502</name>
</gene>
<keyword evidence="2 3" id="KW-0040">ANK repeat</keyword>
<evidence type="ECO:0000256" key="2">
    <source>
        <dbReference type="ARBA" id="ARBA00023043"/>
    </source>
</evidence>
<dbReference type="InterPro" id="IPR002110">
    <property type="entry name" value="Ankyrin_rpt"/>
</dbReference>
<keyword evidence="5" id="KW-1185">Reference proteome</keyword>
<reference evidence="5" key="1">
    <citation type="submission" date="2016-02" db="EMBL/GenBank/DDBJ databases">
        <title>Draft genome sequence of Microdochium bolleyi, a fungal endophyte of beachgrass.</title>
        <authorList>
            <consortium name="DOE Joint Genome Institute"/>
            <person name="David A.S."/>
            <person name="May G."/>
            <person name="Haridas S."/>
            <person name="Lim J."/>
            <person name="Wang M."/>
            <person name="Labutti K."/>
            <person name="Lipzen A."/>
            <person name="Barry K."/>
            <person name="Grigoriev I.V."/>
        </authorList>
    </citation>
    <scope>NUCLEOTIDE SEQUENCE [LARGE SCALE GENOMIC DNA]</scope>
    <source>
        <strain evidence="5">J235TASD1</strain>
    </source>
</reference>
<dbReference type="SUPFAM" id="SSF48403">
    <property type="entry name" value="Ankyrin repeat"/>
    <property type="match status" value="1"/>
</dbReference>
<dbReference type="PROSITE" id="PS50297">
    <property type="entry name" value="ANK_REP_REGION"/>
    <property type="match status" value="1"/>
</dbReference>
<dbReference type="PANTHER" id="PTHR24171:SF8">
    <property type="entry name" value="BRCA1-ASSOCIATED RING DOMAIN PROTEIN 1"/>
    <property type="match status" value="1"/>
</dbReference>
<dbReference type="PANTHER" id="PTHR24171">
    <property type="entry name" value="ANKYRIN REPEAT DOMAIN-CONTAINING PROTEIN 39-RELATED"/>
    <property type="match status" value="1"/>
</dbReference>
<evidence type="ECO:0000256" key="3">
    <source>
        <dbReference type="PROSITE-ProRule" id="PRU00023"/>
    </source>
</evidence>
<sequence length="135" mass="14917">MEKALGRAARYGSYDIVRKVLDAGADVDAADGFGFAALQEASYRASLEVVNALLAAGADVHHETHAQEYGLNHDSYPWIMVPGGRWTALDLAYFMQHTERSWPHSEVRNRLINASARLDPDLQAIARSSDDWDSS</sequence>
<protein>
    <submittedName>
        <fullName evidence="4">Uncharacterized protein</fullName>
    </submittedName>
</protein>
<feature type="repeat" description="ANK" evidence="3">
    <location>
        <begin position="1"/>
        <end position="32"/>
    </location>
</feature>
<proteinExistence type="predicted"/>
<evidence type="ECO:0000256" key="1">
    <source>
        <dbReference type="ARBA" id="ARBA00022737"/>
    </source>
</evidence>
<dbReference type="Proteomes" id="UP000070501">
    <property type="component" value="Unassembled WGS sequence"/>
</dbReference>
<feature type="repeat" description="ANK" evidence="3">
    <location>
        <begin position="33"/>
        <end position="65"/>
    </location>
</feature>
<dbReference type="Gene3D" id="1.25.40.20">
    <property type="entry name" value="Ankyrin repeat-containing domain"/>
    <property type="match status" value="1"/>
</dbReference>
<dbReference type="PROSITE" id="PS50088">
    <property type="entry name" value="ANK_REPEAT"/>
    <property type="match status" value="2"/>
</dbReference>
<dbReference type="InParanoid" id="A0A136J8D7"/>
<accession>A0A136J8D7</accession>